<evidence type="ECO:0000256" key="2">
    <source>
        <dbReference type="SAM" id="Phobius"/>
    </source>
</evidence>
<evidence type="ECO:0000313" key="3">
    <source>
        <dbReference type="EMBL" id="CAD8091485.1"/>
    </source>
</evidence>
<reference evidence="3" key="1">
    <citation type="submission" date="2021-01" db="EMBL/GenBank/DDBJ databases">
        <authorList>
            <consortium name="Genoscope - CEA"/>
            <person name="William W."/>
        </authorList>
    </citation>
    <scope>NUCLEOTIDE SEQUENCE</scope>
</reference>
<keyword evidence="2" id="KW-0812">Transmembrane</keyword>
<dbReference type="EMBL" id="CAJJDM010000091">
    <property type="protein sequence ID" value="CAD8091485.1"/>
    <property type="molecule type" value="Genomic_DNA"/>
</dbReference>
<feature type="compositionally biased region" description="Acidic residues" evidence="1">
    <location>
        <begin position="14"/>
        <end position="23"/>
    </location>
</feature>
<dbReference type="Proteomes" id="UP000688137">
    <property type="component" value="Unassembled WGS sequence"/>
</dbReference>
<accession>A0A8S1NQV3</accession>
<protein>
    <recommendedName>
        <fullName evidence="5">Transmembrane protein</fullName>
    </recommendedName>
</protein>
<feature type="region of interest" description="Disordered" evidence="1">
    <location>
        <begin position="1"/>
        <end position="39"/>
    </location>
</feature>
<dbReference type="OMA" id="ICIEECK"/>
<keyword evidence="4" id="KW-1185">Reference proteome</keyword>
<evidence type="ECO:0000313" key="4">
    <source>
        <dbReference type="Proteomes" id="UP000688137"/>
    </source>
</evidence>
<keyword evidence="2" id="KW-1133">Transmembrane helix</keyword>
<comment type="caution">
    <text evidence="3">The sequence shown here is derived from an EMBL/GenBank/DDBJ whole genome shotgun (WGS) entry which is preliminary data.</text>
</comment>
<sequence length="359" mass="41814">MTESIQFRGPLEVEGPDDLDDDDNYMRPGLETTGLQNRKQKDQPTKKSLYIAIICFFLGLFYFYFTYEQPISIHSEFATQTTFGCNRLYHWTKQGCEPNPIGCNLSVEKSSSCMICESTYYLSLQGICIEECKESNGQFCTSKNNTIISNIYKPKTNTYSYFEIPYILIHSEHSTGLLYVSDVELFKLEPYLSLNYTIVKFEDYYLLNNEELHLAFKEFQTFIEKTLLDGTLIKKSYVAFQDKSQGLLFYLASQNITDHIFLVQPTLLEEKQFYDNTYEIKSFDKLFANRTFNVTVLHTGIVPDELKCKKNTLRLMPELDNLDEKDNSNEIESTKIEEEEVDCFKIDESQIIEKIVHPN</sequence>
<evidence type="ECO:0000256" key="1">
    <source>
        <dbReference type="SAM" id="MobiDB-lite"/>
    </source>
</evidence>
<evidence type="ECO:0008006" key="5">
    <source>
        <dbReference type="Google" id="ProtNLM"/>
    </source>
</evidence>
<dbReference type="AlphaFoldDB" id="A0A8S1NQV3"/>
<keyword evidence="2" id="KW-0472">Membrane</keyword>
<name>A0A8S1NQV3_PARPR</name>
<organism evidence="3 4">
    <name type="scientific">Paramecium primaurelia</name>
    <dbReference type="NCBI Taxonomy" id="5886"/>
    <lineage>
        <taxon>Eukaryota</taxon>
        <taxon>Sar</taxon>
        <taxon>Alveolata</taxon>
        <taxon>Ciliophora</taxon>
        <taxon>Intramacronucleata</taxon>
        <taxon>Oligohymenophorea</taxon>
        <taxon>Peniculida</taxon>
        <taxon>Parameciidae</taxon>
        <taxon>Paramecium</taxon>
    </lineage>
</organism>
<feature type="transmembrane region" description="Helical" evidence="2">
    <location>
        <begin position="48"/>
        <end position="65"/>
    </location>
</feature>
<proteinExistence type="predicted"/>
<gene>
    <name evidence="3" type="ORF">PPRIM_AZ9-3.1.T0880091</name>
</gene>